<accession>A0A5N5TCT6</accession>
<dbReference type="GO" id="GO:0032299">
    <property type="term" value="C:ribonuclease H2 complex"/>
    <property type="evidence" value="ECO:0007669"/>
    <property type="project" value="InterPro"/>
</dbReference>
<protein>
    <recommendedName>
        <fullName evidence="4">Ribonuclease H2 subunit B</fullName>
    </recommendedName>
    <alternativeName>
        <fullName evidence="7">Ribonuclease HI subunit B</fullName>
    </alternativeName>
</protein>
<dbReference type="Proteomes" id="UP000326759">
    <property type="component" value="Unassembled WGS sequence"/>
</dbReference>
<name>A0A5N5TCT6_9CRUS</name>
<sequence length="348" mass="40149">MEQKPKNLIFMFPKECMGHNDSILVKLKHPLTENPSYFVIDKKERKVLEVQNFDEKQRSWFFRGNVLSDGSIKIVTPYNPVFLILPYLLKADKNIPLDHLLEDEKYPDTHLLADIVEDISCVADRIDWVEDSKKEYLEANLSRYKKTWLKRYEIISESLSPASLNVWKYNENSTINWLTSKVDKLAKTLLENREKPSLTSSVTNNEDIHNGSVPFYTNGFKIDGGMGTLYFYPDFTISHTLSHLIHFLSRADVIDKEMYRVLAFGILSDNLPKELSAKLKIHLQLPETSLDDEKENDLGEENKKIKIEENIEKSKPKKTNVVKQTAKEKALAKSAKGSKSITSFFSKK</sequence>
<evidence type="ECO:0000256" key="6">
    <source>
        <dbReference type="ARBA" id="ARBA00024778"/>
    </source>
</evidence>
<dbReference type="PANTHER" id="PTHR13383">
    <property type="entry name" value="RIBONUCLEASE H2 SUBUNIT B"/>
    <property type="match status" value="1"/>
</dbReference>
<evidence type="ECO:0000256" key="3">
    <source>
        <dbReference type="ARBA" id="ARBA00011277"/>
    </source>
</evidence>
<evidence type="ECO:0000259" key="8">
    <source>
        <dbReference type="Pfam" id="PF09468"/>
    </source>
</evidence>
<dbReference type="Pfam" id="PF17745">
    <property type="entry name" value="Ydr279_N"/>
    <property type="match status" value="1"/>
</dbReference>
<comment type="caution">
    <text evidence="10">The sequence shown here is derived from an EMBL/GenBank/DDBJ whole genome shotgun (WGS) entry which is preliminary data.</text>
</comment>
<evidence type="ECO:0000256" key="7">
    <source>
        <dbReference type="ARBA" id="ARBA00033464"/>
    </source>
</evidence>
<keyword evidence="11" id="KW-1185">Reference proteome</keyword>
<organism evidence="10 11">
    <name type="scientific">Armadillidium nasatum</name>
    <dbReference type="NCBI Taxonomy" id="96803"/>
    <lineage>
        <taxon>Eukaryota</taxon>
        <taxon>Metazoa</taxon>
        <taxon>Ecdysozoa</taxon>
        <taxon>Arthropoda</taxon>
        <taxon>Crustacea</taxon>
        <taxon>Multicrustacea</taxon>
        <taxon>Malacostraca</taxon>
        <taxon>Eumalacostraca</taxon>
        <taxon>Peracarida</taxon>
        <taxon>Isopoda</taxon>
        <taxon>Oniscidea</taxon>
        <taxon>Crinocheta</taxon>
        <taxon>Armadillidiidae</taxon>
        <taxon>Armadillidium</taxon>
    </lineage>
</organism>
<keyword evidence="5" id="KW-0539">Nucleus</keyword>
<comment type="subunit">
    <text evidence="3">The RNase H2 complex is a heterotrimer composed of the catalytic subunit RNASEH2A and the non-catalytic subunits RNASEH2B and RNASEH2C.</text>
</comment>
<evidence type="ECO:0000256" key="5">
    <source>
        <dbReference type="ARBA" id="ARBA00023242"/>
    </source>
</evidence>
<dbReference type="GO" id="GO:0006401">
    <property type="term" value="P:RNA catabolic process"/>
    <property type="evidence" value="ECO:0007669"/>
    <property type="project" value="TreeGrafter"/>
</dbReference>
<feature type="domain" description="Ribonuclease H2 subunit B wHTH" evidence="8">
    <location>
        <begin position="82"/>
        <end position="280"/>
    </location>
</feature>
<dbReference type="GO" id="GO:0005654">
    <property type="term" value="C:nucleoplasm"/>
    <property type="evidence" value="ECO:0007669"/>
    <property type="project" value="TreeGrafter"/>
</dbReference>
<gene>
    <name evidence="10" type="primary">Rnaseh2b</name>
    <name evidence="10" type="ORF">Anas_10666</name>
</gene>
<reference evidence="10 11" key="1">
    <citation type="journal article" date="2019" name="PLoS Biol.">
        <title>Sex chromosomes control vertical transmission of feminizing Wolbachia symbionts in an isopod.</title>
        <authorList>
            <person name="Becking T."/>
            <person name="Chebbi M.A."/>
            <person name="Giraud I."/>
            <person name="Moumen B."/>
            <person name="Laverre T."/>
            <person name="Caubet Y."/>
            <person name="Peccoud J."/>
            <person name="Gilbert C."/>
            <person name="Cordaux R."/>
        </authorList>
    </citation>
    <scope>NUCLEOTIDE SEQUENCE [LARGE SCALE GENOMIC DNA]</scope>
    <source>
        <strain evidence="10">ANa2</strain>
        <tissue evidence="10">Whole body excluding digestive tract and cuticle</tissue>
    </source>
</reference>
<dbReference type="Gene3D" id="2.20.25.530">
    <property type="match status" value="1"/>
</dbReference>
<dbReference type="InterPro" id="IPR019024">
    <property type="entry name" value="RNase_H2_suB_wHTH"/>
</dbReference>
<evidence type="ECO:0000256" key="4">
    <source>
        <dbReference type="ARBA" id="ARBA00019062"/>
    </source>
</evidence>
<comment type="subcellular location">
    <subcellularLocation>
        <location evidence="1">Nucleus</location>
    </subcellularLocation>
</comment>
<dbReference type="PANTHER" id="PTHR13383:SF11">
    <property type="entry name" value="RIBONUCLEASE H2 SUBUNIT B"/>
    <property type="match status" value="1"/>
</dbReference>
<evidence type="ECO:0000256" key="2">
    <source>
        <dbReference type="ARBA" id="ARBA00009823"/>
    </source>
</evidence>
<comment type="function">
    <text evidence="6">Non catalytic subunit of RNase H2, an endonuclease that specifically degrades the RNA of RNA:DNA hybrids. Participates in DNA replication, possibly by mediating the removal of lagging-strand Okazaki fragment RNA primers during DNA replication. Mediates the excision of single ribonucleotides from DNA:RNA duplexes.</text>
</comment>
<dbReference type="Pfam" id="PF09468">
    <property type="entry name" value="RNase_H2-Ydr279"/>
    <property type="match status" value="1"/>
</dbReference>
<proteinExistence type="inferred from homology"/>
<comment type="similarity">
    <text evidence="2">Belongs to the RNase H2 subunit B family.</text>
</comment>
<dbReference type="InterPro" id="IPR040456">
    <property type="entry name" value="RNase_H2_suB"/>
</dbReference>
<evidence type="ECO:0000256" key="1">
    <source>
        <dbReference type="ARBA" id="ARBA00004123"/>
    </source>
</evidence>
<dbReference type="OrthoDB" id="29098at2759"/>
<evidence type="ECO:0000313" key="10">
    <source>
        <dbReference type="EMBL" id="KAB7504483.1"/>
    </source>
</evidence>
<dbReference type="Gene3D" id="1.10.20.120">
    <property type="match status" value="1"/>
</dbReference>
<evidence type="ECO:0000313" key="11">
    <source>
        <dbReference type="Proteomes" id="UP000326759"/>
    </source>
</evidence>
<dbReference type="InterPro" id="IPR041195">
    <property type="entry name" value="Rnh202_N"/>
</dbReference>
<evidence type="ECO:0000259" key="9">
    <source>
        <dbReference type="Pfam" id="PF17745"/>
    </source>
</evidence>
<dbReference type="EMBL" id="SEYY01003078">
    <property type="protein sequence ID" value="KAB7504483.1"/>
    <property type="molecule type" value="Genomic_DNA"/>
</dbReference>
<feature type="domain" description="Rnh202 triple barrel" evidence="9">
    <location>
        <begin position="21"/>
        <end position="79"/>
    </location>
</feature>
<dbReference type="AlphaFoldDB" id="A0A5N5TCT6"/>